<dbReference type="AlphaFoldDB" id="A0A150NBC0"/>
<evidence type="ECO:0000313" key="1">
    <source>
        <dbReference type="EMBL" id="KYD34017.1"/>
    </source>
</evidence>
<reference evidence="1 2" key="1">
    <citation type="submission" date="2016-01" db="EMBL/GenBank/DDBJ databases">
        <title>Draft Genome Sequences of Seven Thermophilic Sporeformers Isolated from Foods.</title>
        <authorList>
            <person name="Berendsen E.M."/>
            <person name="Wells-Bennik M.H."/>
            <person name="Krawcyk A.O."/>
            <person name="De Jong A."/>
            <person name="Holsappel S."/>
            <person name="Eijlander R.T."/>
            <person name="Kuipers O.P."/>
        </authorList>
    </citation>
    <scope>NUCLEOTIDE SEQUENCE [LARGE SCALE GENOMIC DNA]</scope>
    <source>
        <strain evidence="1 2">B4114</strain>
    </source>
</reference>
<dbReference type="Proteomes" id="UP000075517">
    <property type="component" value="Unassembled WGS sequence"/>
</dbReference>
<dbReference type="EMBL" id="LQYY01000065">
    <property type="protein sequence ID" value="KYD34017.1"/>
    <property type="molecule type" value="Genomic_DNA"/>
</dbReference>
<organism evidence="1 2">
    <name type="scientific">Geobacillus stearothermophilus</name>
    <name type="common">Bacillus stearothermophilus</name>
    <dbReference type="NCBI Taxonomy" id="1422"/>
    <lineage>
        <taxon>Bacteria</taxon>
        <taxon>Bacillati</taxon>
        <taxon>Bacillota</taxon>
        <taxon>Bacilli</taxon>
        <taxon>Bacillales</taxon>
        <taxon>Anoxybacillaceae</taxon>
        <taxon>Geobacillus</taxon>
    </lineage>
</organism>
<gene>
    <name evidence="1" type="ORF">B4114_1235</name>
</gene>
<sequence length="42" mass="4646">MKCGHHSSSFLHAFFSHVIRQPNARFLSEPRKPSLPVVSVGG</sequence>
<protein>
    <submittedName>
        <fullName evidence="1">Uncharacterized protein</fullName>
    </submittedName>
</protein>
<accession>A0A150NBC0</accession>
<proteinExistence type="predicted"/>
<comment type="caution">
    <text evidence="1">The sequence shown here is derived from an EMBL/GenBank/DDBJ whole genome shotgun (WGS) entry which is preliminary data.</text>
</comment>
<evidence type="ECO:0000313" key="2">
    <source>
        <dbReference type="Proteomes" id="UP000075517"/>
    </source>
</evidence>
<name>A0A150NBC0_GEOSE</name>